<dbReference type="InterPro" id="IPR006574">
    <property type="entry name" value="PRY"/>
</dbReference>
<name>A0A8D0C0Z0_SALMN</name>
<feature type="domain" description="B box-type" evidence="9">
    <location>
        <begin position="91"/>
        <end position="131"/>
    </location>
</feature>
<dbReference type="InterPro" id="IPR001870">
    <property type="entry name" value="B30.2/SPRY"/>
</dbReference>
<sequence>LNSPGVGLVRDLCEETTCPVCLDYFKKPVIISECGHSLCRGCLDRYCGAATEGTCPQCRKIFQRRNVGPNWQLANVVEIARKLSLRGAEGEQERVCEQHQKPKHLFCRNDKTLICVKCERKDHRSHETLLLEDAAQEYMHLGWHLYGGCFRHSISVLCHYPHDRCSRGGYAVPVSIHFPFLHLITLVCQDVPDNPERFNYWPFVLGSEEFTAGRHFWEVFVGSEENWSVGVARKTVKRKGNFIWGSEEGIWCMGKWKGAYRQSDKSTPLSLIEEPRKIRVTLNCEDGQVAFYDECCLHPASFPKASGTL</sequence>
<feature type="domain" description="RING-type" evidence="8">
    <location>
        <begin position="18"/>
        <end position="59"/>
    </location>
</feature>
<dbReference type="GO" id="GO:0008270">
    <property type="term" value="F:zinc ion binding"/>
    <property type="evidence" value="ECO:0007669"/>
    <property type="project" value="UniProtKB-KW"/>
</dbReference>
<keyword evidence="3" id="KW-0479">Metal-binding</keyword>
<dbReference type="Pfam" id="PF00643">
    <property type="entry name" value="zf-B_box"/>
    <property type="match status" value="1"/>
</dbReference>
<dbReference type="InterPro" id="IPR013320">
    <property type="entry name" value="ConA-like_dom_sf"/>
</dbReference>
<keyword evidence="2" id="KW-0528">Neurotoxin</keyword>
<dbReference type="InterPro" id="IPR043136">
    <property type="entry name" value="B30.2/SPRY_sf"/>
</dbReference>
<evidence type="ECO:0000256" key="1">
    <source>
        <dbReference type="ARBA" id="ARBA00009651"/>
    </source>
</evidence>
<dbReference type="PROSITE" id="PS50119">
    <property type="entry name" value="ZF_BBOX"/>
    <property type="match status" value="1"/>
</dbReference>
<dbReference type="SUPFAM" id="SSF49899">
    <property type="entry name" value="Concanavalin A-like lectins/glucanases"/>
    <property type="match status" value="1"/>
</dbReference>
<dbReference type="Pfam" id="PF00622">
    <property type="entry name" value="SPRY"/>
    <property type="match status" value="1"/>
</dbReference>
<feature type="domain" description="B30.2/SPRY" evidence="10">
    <location>
        <begin position="132"/>
        <end position="309"/>
    </location>
</feature>
<evidence type="ECO:0000313" key="11">
    <source>
        <dbReference type="Ensembl" id="ENSSMRP00000014036.1"/>
    </source>
</evidence>
<keyword evidence="2" id="KW-0800">Toxin</keyword>
<comment type="similarity">
    <text evidence="1">Belongs to the ohanin/vespryn family.</text>
</comment>
<dbReference type="Pfam" id="PF15227">
    <property type="entry name" value="zf-C3HC4_4"/>
    <property type="match status" value="1"/>
</dbReference>
<evidence type="ECO:0000256" key="2">
    <source>
        <dbReference type="ARBA" id="ARBA00022699"/>
    </source>
</evidence>
<dbReference type="SMART" id="SM00184">
    <property type="entry name" value="RING"/>
    <property type="match status" value="1"/>
</dbReference>
<dbReference type="InterPro" id="IPR001841">
    <property type="entry name" value="Znf_RING"/>
</dbReference>
<dbReference type="Ensembl" id="ENSSMRT00000016340.1">
    <property type="protein sequence ID" value="ENSSMRP00000014036.1"/>
    <property type="gene ID" value="ENSSMRG00000010928.1"/>
</dbReference>
<dbReference type="SMART" id="SM00336">
    <property type="entry name" value="BBOX"/>
    <property type="match status" value="1"/>
</dbReference>
<dbReference type="PROSITE" id="PS00518">
    <property type="entry name" value="ZF_RING_1"/>
    <property type="match status" value="1"/>
</dbReference>
<reference evidence="11" key="2">
    <citation type="submission" date="2025-09" db="UniProtKB">
        <authorList>
            <consortium name="Ensembl"/>
        </authorList>
    </citation>
    <scope>IDENTIFICATION</scope>
</reference>
<evidence type="ECO:0000256" key="4">
    <source>
        <dbReference type="ARBA" id="ARBA00022771"/>
    </source>
</evidence>
<dbReference type="Gene3D" id="2.60.120.920">
    <property type="match status" value="1"/>
</dbReference>
<comment type="function">
    <text evidence="6">Neurotoxin that produces dose-dependent hypolocomotion and hyperalgesia in mice. May directly act on the central nervous system, as it is 6500-fold more potent when administered intracerebroventricularly than intraperitoneal.</text>
</comment>
<dbReference type="PANTHER" id="PTHR24103">
    <property type="entry name" value="E3 UBIQUITIN-PROTEIN LIGASE TRIM"/>
    <property type="match status" value="1"/>
</dbReference>
<dbReference type="Gene3D" id="3.30.40.10">
    <property type="entry name" value="Zinc/RING finger domain, C3HC4 (zinc finger)"/>
    <property type="match status" value="1"/>
</dbReference>
<dbReference type="InterPro" id="IPR000315">
    <property type="entry name" value="Znf_B-box"/>
</dbReference>
<keyword evidence="4 7" id="KW-0863">Zinc-finger</keyword>
<evidence type="ECO:0000256" key="7">
    <source>
        <dbReference type="PROSITE-ProRule" id="PRU00024"/>
    </source>
</evidence>
<organism evidence="11 12">
    <name type="scientific">Salvator merianae</name>
    <name type="common">Argentine black and white tegu</name>
    <name type="synonym">Tupinambis merianae</name>
    <dbReference type="NCBI Taxonomy" id="96440"/>
    <lineage>
        <taxon>Eukaryota</taxon>
        <taxon>Metazoa</taxon>
        <taxon>Chordata</taxon>
        <taxon>Craniata</taxon>
        <taxon>Vertebrata</taxon>
        <taxon>Euteleostomi</taxon>
        <taxon>Lepidosauria</taxon>
        <taxon>Squamata</taxon>
        <taxon>Bifurcata</taxon>
        <taxon>Unidentata</taxon>
        <taxon>Episquamata</taxon>
        <taxon>Laterata</taxon>
        <taxon>Teiioidea</taxon>
        <taxon>Teiidae</taxon>
        <taxon>Salvator</taxon>
    </lineage>
</organism>
<dbReference type="InterPro" id="IPR017907">
    <property type="entry name" value="Znf_RING_CS"/>
</dbReference>
<evidence type="ECO:0000259" key="10">
    <source>
        <dbReference type="PROSITE" id="PS50188"/>
    </source>
</evidence>
<evidence type="ECO:0000256" key="5">
    <source>
        <dbReference type="ARBA" id="ARBA00022833"/>
    </source>
</evidence>
<dbReference type="InterPro" id="IPR003879">
    <property type="entry name" value="Butyrophylin_SPRY"/>
</dbReference>
<dbReference type="GeneTree" id="ENSGT01030000234669"/>
<evidence type="ECO:0000259" key="9">
    <source>
        <dbReference type="PROSITE" id="PS50119"/>
    </source>
</evidence>
<dbReference type="PRINTS" id="PR01407">
    <property type="entry name" value="BUTYPHLNCDUF"/>
</dbReference>
<dbReference type="Proteomes" id="UP000694421">
    <property type="component" value="Unplaced"/>
</dbReference>
<dbReference type="PROSITE" id="PS50188">
    <property type="entry name" value="B302_SPRY"/>
    <property type="match status" value="1"/>
</dbReference>
<accession>A0A8D0C0Z0</accession>
<dbReference type="Pfam" id="PF13765">
    <property type="entry name" value="PRY"/>
    <property type="match status" value="1"/>
</dbReference>
<keyword evidence="12" id="KW-1185">Reference proteome</keyword>
<protein>
    <submittedName>
        <fullName evidence="11">Uncharacterized protein</fullName>
    </submittedName>
</protein>
<dbReference type="AlphaFoldDB" id="A0A8D0C0Z0"/>
<proteinExistence type="inferred from homology"/>
<dbReference type="CDD" id="cd19769">
    <property type="entry name" value="Bbox2_TRIM16-like"/>
    <property type="match status" value="1"/>
</dbReference>
<dbReference type="SUPFAM" id="SSF57845">
    <property type="entry name" value="B-box zinc-binding domain"/>
    <property type="match status" value="1"/>
</dbReference>
<evidence type="ECO:0000313" key="12">
    <source>
        <dbReference type="Proteomes" id="UP000694421"/>
    </source>
</evidence>
<reference evidence="11" key="1">
    <citation type="submission" date="2025-08" db="UniProtKB">
        <authorList>
            <consortium name="Ensembl"/>
        </authorList>
    </citation>
    <scope>IDENTIFICATION</scope>
</reference>
<keyword evidence="5" id="KW-0862">Zinc</keyword>
<evidence type="ECO:0000259" key="8">
    <source>
        <dbReference type="PROSITE" id="PS50089"/>
    </source>
</evidence>
<dbReference type="PROSITE" id="PS50089">
    <property type="entry name" value="ZF_RING_2"/>
    <property type="match status" value="1"/>
</dbReference>
<dbReference type="InterPro" id="IPR003877">
    <property type="entry name" value="SPRY_dom"/>
</dbReference>
<dbReference type="SUPFAM" id="SSF57850">
    <property type="entry name" value="RING/U-box"/>
    <property type="match status" value="1"/>
</dbReference>
<evidence type="ECO:0000256" key="6">
    <source>
        <dbReference type="ARBA" id="ARBA00034460"/>
    </source>
</evidence>
<dbReference type="SMART" id="SM00449">
    <property type="entry name" value="SPRY"/>
    <property type="match status" value="1"/>
</dbReference>
<dbReference type="InterPro" id="IPR013083">
    <property type="entry name" value="Znf_RING/FYVE/PHD"/>
</dbReference>
<dbReference type="Gene3D" id="3.30.160.60">
    <property type="entry name" value="Classic Zinc Finger"/>
    <property type="match status" value="1"/>
</dbReference>
<dbReference type="InterPro" id="IPR050143">
    <property type="entry name" value="TRIM/RBCC"/>
</dbReference>
<evidence type="ECO:0000256" key="3">
    <source>
        <dbReference type="ARBA" id="ARBA00022723"/>
    </source>
</evidence>